<name>A0ABQ4NG72_9BACL</name>
<evidence type="ECO:0000313" key="1">
    <source>
        <dbReference type="EMBL" id="GIQ66993.1"/>
    </source>
</evidence>
<proteinExistence type="predicted"/>
<accession>A0ABQ4NG72</accession>
<comment type="caution">
    <text evidence="1">The sequence shown here is derived from an EMBL/GenBank/DDBJ whole genome shotgun (WGS) entry which is preliminary data.</text>
</comment>
<organism evidence="1 2">
    <name type="scientific">Paenibacillus cisolokensis</name>
    <dbReference type="NCBI Taxonomy" id="1658519"/>
    <lineage>
        <taxon>Bacteria</taxon>
        <taxon>Bacillati</taxon>
        <taxon>Bacillota</taxon>
        <taxon>Bacilli</taxon>
        <taxon>Bacillales</taxon>
        <taxon>Paenibacillaceae</taxon>
        <taxon>Paenibacillus</taxon>
    </lineage>
</organism>
<dbReference type="RefSeq" id="WP_213531659.1">
    <property type="nucleotide sequence ID" value="NZ_BOVJ01000239.1"/>
</dbReference>
<sequence>MTQTATRPIRILCHTNQKSDEDLLESFDIIIHPKRDKKGLNVLLNKESKDQENNLAYWYESLNHANEYYSNLKQDFWGEKKSEDLSKTFNIDNYRVYDSADEKSRTEISVLSLTFLLNQLLMLLNNPIPFPHLAYAKMFNEISSSISRRGSRSS</sequence>
<keyword evidence="2" id="KW-1185">Reference proteome</keyword>
<evidence type="ECO:0000313" key="2">
    <source>
        <dbReference type="Proteomes" id="UP000680304"/>
    </source>
</evidence>
<dbReference type="EMBL" id="BOVJ01000239">
    <property type="protein sequence ID" value="GIQ66993.1"/>
    <property type="molecule type" value="Genomic_DNA"/>
</dbReference>
<gene>
    <name evidence="1" type="ORF">PACILC2_55610</name>
</gene>
<reference evidence="1 2" key="1">
    <citation type="submission" date="2021-04" db="EMBL/GenBank/DDBJ databases">
        <title>Draft genome sequence of Paenibacillus cisolokensis, LC2-13A.</title>
        <authorList>
            <person name="Uke A."/>
            <person name="Chhe C."/>
            <person name="Baramee S."/>
            <person name="Kosugi A."/>
        </authorList>
    </citation>
    <scope>NUCLEOTIDE SEQUENCE [LARGE SCALE GENOMIC DNA]</scope>
    <source>
        <strain evidence="1 2">LC2-13A</strain>
    </source>
</reference>
<protein>
    <submittedName>
        <fullName evidence="1">Uncharacterized protein</fullName>
    </submittedName>
</protein>
<dbReference type="Proteomes" id="UP000680304">
    <property type="component" value="Unassembled WGS sequence"/>
</dbReference>